<dbReference type="InterPro" id="IPR051826">
    <property type="entry name" value="E3_ubiquitin-ligase_domain"/>
</dbReference>
<reference evidence="5" key="1">
    <citation type="submission" date="2023-06" db="EMBL/GenBank/DDBJ databases">
        <title>Genome-scale phylogeny and comparative genomics of the fungal order Sordariales.</title>
        <authorList>
            <consortium name="Lawrence Berkeley National Laboratory"/>
            <person name="Hensen N."/>
            <person name="Bonometti L."/>
            <person name="Westerberg I."/>
            <person name="Brannstrom I.O."/>
            <person name="Guillou S."/>
            <person name="Cros-Aarteil S."/>
            <person name="Calhoun S."/>
            <person name="Haridas S."/>
            <person name="Kuo A."/>
            <person name="Mondo S."/>
            <person name="Pangilinan J."/>
            <person name="Riley R."/>
            <person name="Labutti K."/>
            <person name="Andreopoulos B."/>
            <person name="Lipzen A."/>
            <person name="Chen C."/>
            <person name="Yanf M."/>
            <person name="Daum C."/>
            <person name="Ng V."/>
            <person name="Clum A."/>
            <person name="Steindorff A."/>
            <person name="Ohm R."/>
            <person name="Martin F."/>
            <person name="Silar P."/>
            <person name="Natvig D."/>
            <person name="Lalanne C."/>
            <person name="Gautier V."/>
            <person name="Ament-Velasquez S.L."/>
            <person name="Kruys A."/>
            <person name="Hutchinson M.I."/>
            <person name="Powell A.J."/>
            <person name="Barry K."/>
            <person name="Miller A.N."/>
            <person name="Grigoriev I.V."/>
            <person name="Debuchy R."/>
            <person name="Gladieux P."/>
            <person name="Thoren M.H."/>
            <person name="Johannesson H."/>
        </authorList>
    </citation>
    <scope>NUCLEOTIDE SEQUENCE</scope>
    <source>
        <strain evidence="5">8032-3</strain>
    </source>
</reference>
<keyword evidence="1" id="KW-0479">Metal-binding</keyword>
<feature type="transmembrane region" description="Helical" evidence="3">
    <location>
        <begin position="266"/>
        <end position="287"/>
    </location>
</feature>
<dbReference type="SUPFAM" id="SSF57850">
    <property type="entry name" value="RING/U-box"/>
    <property type="match status" value="1"/>
</dbReference>
<dbReference type="Gene3D" id="3.30.40.10">
    <property type="entry name" value="Zinc/RING finger domain, C3HC4 (zinc finger)"/>
    <property type="match status" value="1"/>
</dbReference>
<dbReference type="PANTHER" id="PTHR22765">
    <property type="entry name" value="RING FINGER AND PROTEASE ASSOCIATED DOMAIN-CONTAINING"/>
    <property type="match status" value="1"/>
</dbReference>
<evidence type="ECO:0000313" key="6">
    <source>
        <dbReference type="Proteomes" id="UP001244011"/>
    </source>
</evidence>
<dbReference type="CDD" id="cd16454">
    <property type="entry name" value="RING-H2_PA-TM-RING"/>
    <property type="match status" value="1"/>
</dbReference>
<dbReference type="AlphaFoldDB" id="A0AAJ0CCC6"/>
<dbReference type="EMBL" id="MU838997">
    <property type="protein sequence ID" value="KAK1772624.1"/>
    <property type="molecule type" value="Genomic_DNA"/>
</dbReference>
<dbReference type="GO" id="GO:0006511">
    <property type="term" value="P:ubiquitin-dependent protein catabolic process"/>
    <property type="evidence" value="ECO:0007669"/>
    <property type="project" value="TreeGrafter"/>
</dbReference>
<proteinExistence type="predicted"/>
<dbReference type="SMART" id="SM00184">
    <property type="entry name" value="RING"/>
    <property type="match status" value="1"/>
</dbReference>
<keyword evidence="3" id="KW-0472">Membrane</keyword>
<evidence type="ECO:0000259" key="4">
    <source>
        <dbReference type="PROSITE" id="PS50089"/>
    </source>
</evidence>
<dbReference type="GO" id="GO:0061630">
    <property type="term" value="F:ubiquitin protein ligase activity"/>
    <property type="evidence" value="ECO:0007669"/>
    <property type="project" value="TreeGrafter"/>
</dbReference>
<evidence type="ECO:0000256" key="2">
    <source>
        <dbReference type="SAM" id="MobiDB-lite"/>
    </source>
</evidence>
<accession>A0AAJ0CCC6</accession>
<dbReference type="GO" id="GO:0008270">
    <property type="term" value="F:zinc ion binding"/>
    <property type="evidence" value="ECO:0007669"/>
    <property type="project" value="UniProtKB-KW"/>
</dbReference>
<dbReference type="PANTHER" id="PTHR22765:SF416">
    <property type="entry name" value="E3 UBIQUITIN-PROTEIN LIGASE GODZILLA"/>
    <property type="match status" value="1"/>
</dbReference>
<evidence type="ECO:0000313" key="5">
    <source>
        <dbReference type="EMBL" id="KAK1772624.1"/>
    </source>
</evidence>
<feature type="transmembrane region" description="Helical" evidence="3">
    <location>
        <begin position="71"/>
        <end position="90"/>
    </location>
</feature>
<organism evidence="5 6">
    <name type="scientific">Phialemonium atrogriseum</name>
    <dbReference type="NCBI Taxonomy" id="1093897"/>
    <lineage>
        <taxon>Eukaryota</taxon>
        <taxon>Fungi</taxon>
        <taxon>Dikarya</taxon>
        <taxon>Ascomycota</taxon>
        <taxon>Pezizomycotina</taxon>
        <taxon>Sordariomycetes</taxon>
        <taxon>Sordariomycetidae</taxon>
        <taxon>Cephalothecales</taxon>
        <taxon>Cephalothecaceae</taxon>
        <taxon>Phialemonium</taxon>
    </lineage>
</organism>
<dbReference type="GO" id="GO:0005737">
    <property type="term" value="C:cytoplasm"/>
    <property type="evidence" value="ECO:0007669"/>
    <property type="project" value="TreeGrafter"/>
</dbReference>
<protein>
    <submittedName>
        <fullName evidence="5">Ring-7 protein</fullName>
    </submittedName>
</protein>
<dbReference type="InterPro" id="IPR013083">
    <property type="entry name" value="Znf_RING/FYVE/PHD"/>
</dbReference>
<dbReference type="InterPro" id="IPR001841">
    <property type="entry name" value="Znf_RING"/>
</dbReference>
<evidence type="ECO:0000256" key="1">
    <source>
        <dbReference type="PROSITE-ProRule" id="PRU00175"/>
    </source>
</evidence>
<keyword evidence="1" id="KW-0862">Zinc</keyword>
<sequence length="453" mass="48681">MRHSPRSSKHPVQQRWPGVSYHPSSSLYNLTLPPSPNRHCSPQSLQTSISKPQPMATSTVAAAGKMARFSLVFASVLSMASAQVATVFSMDSLPDWMRESAMTLQITGPSGVIVPFPYTVVPLTANVGLNQSEKTREAIWIRGTMVSATSANYVNITDPEDVAYICCDPVNSSYITPSNMVNTLMRNKPKAILLYSMKGSCCGLEVSDITYPTIFTMTDGSEAAETLNLTDSTDDVMGTIAGNVTAPQTDGGSQQAGSNSAVAMSILYSITGLITLLFLIIIATGALRAHRYPERYGPRSGYGGRPRQSRAKGIARAVLDTLPIVKFGDPAPAKPDPAHELESQAARPSHDPNMGTRLSAIPEEPQPTPQRRPSRSTLRRTNSDAKALPTTDEEGGSSSSDAKQEGAEHLGCSICTEDFTVGEDVRVLPCDHKFHPACIDPWLINVSGTCPLW</sequence>
<feature type="compositionally biased region" description="Polar residues" evidence="2">
    <location>
        <begin position="38"/>
        <end position="53"/>
    </location>
</feature>
<feature type="domain" description="RING-type" evidence="4">
    <location>
        <begin position="412"/>
        <end position="452"/>
    </location>
</feature>
<keyword evidence="3" id="KW-0812">Transmembrane</keyword>
<dbReference type="GeneID" id="85309690"/>
<feature type="region of interest" description="Disordered" evidence="2">
    <location>
        <begin position="1"/>
        <end position="20"/>
    </location>
</feature>
<dbReference type="Pfam" id="PF17123">
    <property type="entry name" value="zf-RING_11"/>
    <property type="match status" value="1"/>
</dbReference>
<keyword evidence="3" id="KW-1133">Transmembrane helix</keyword>
<dbReference type="PROSITE" id="PS50089">
    <property type="entry name" value="ZF_RING_2"/>
    <property type="match status" value="1"/>
</dbReference>
<feature type="region of interest" description="Disordered" evidence="2">
    <location>
        <begin position="326"/>
        <end position="405"/>
    </location>
</feature>
<feature type="region of interest" description="Disordered" evidence="2">
    <location>
        <begin position="33"/>
        <end position="53"/>
    </location>
</feature>
<name>A0AAJ0CCC6_9PEZI</name>
<keyword evidence="1" id="KW-0863">Zinc-finger</keyword>
<comment type="caution">
    <text evidence="5">The sequence shown here is derived from an EMBL/GenBank/DDBJ whole genome shotgun (WGS) entry which is preliminary data.</text>
</comment>
<evidence type="ECO:0000256" key="3">
    <source>
        <dbReference type="SAM" id="Phobius"/>
    </source>
</evidence>
<dbReference type="RefSeq" id="XP_060288837.1">
    <property type="nucleotide sequence ID" value="XM_060426503.1"/>
</dbReference>
<dbReference type="Proteomes" id="UP001244011">
    <property type="component" value="Unassembled WGS sequence"/>
</dbReference>
<gene>
    <name evidence="5" type="ORF">QBC33DRAFT_521960</name>
</gene>
<keyword evidence="6" id="KW-1185">Reference proteome</keyword>